<dbReference type="PANTHER" id="PTHR43112:SF3">
    <property type="entry name" value="FERREDOXIN-2, CHLOROPLASTIC"/>
    <property type="match status" value="1"/>
</dbReference>
<protein>
    <submittedName>
        <fullName evidence="11">2Fe-2S iron-sulfur cluster binding domain-containing protein</fullName>
    </submittedName>
</protein>
<keyword evidence="12" id="KW-1185">Reference proteome</keyword>
<keyword evidence="7" id="KW-0411">Iron-sulfur</keyword>
<reference evidence="11 12" key="1">
    <citation type="submission" date="2019-08" db="EMBL/GenBank/DDBJ databases">
        <title>Microbe sample from Colwellia echini.</title>
        <authorList>
            <person name="Christiansen L."/>
            <person name="Pathiraja D."/>
            <person name="Schultz-Johansen M."/>
            <person name="Choi I.-G."/>
            <person name="Stougaard P."/>
        </authorList>
    </citation>
    <scope>NUCLEOTIDE SEQUENCE [LARGE SCALE GENOMIC DNA]</scope>
    <source>
        <strain evidence="11 12">A3</strain>
    </source>
</reference>
<keyword evidence="4" id="KW-0479">Metal-binding</keyword>
<dbReference type="RefSeq" id="WP_101345603.1">
    <property type="nucleotide sequence ID" value="NZ_PJAI02000012.1"/>
</dbReference>
<comment type="cofactor">
    <cofactor evidence="9">
        <name>[2Fe-2S] cluster</name>
        <dbReference type="ChEBI" id="CHEBI:190135"/>
    </cofactor>
</comment>
<dbReference type="Proteomes" id="UP000815846">
    <property type="component" value="Unassembled WGS sequence"/>
</dbReference>
<evidence type="ECO:0000259" key="10">
    <source>
        <dbReference type="PROSITE" id="PS51085"/>
    </source>
</evidence>
<evidence type="ECO:0000256" key="6">
    <source>
        <dbReference type="ARBA" id="ARBA00023004"/>
    </source>
</evidence>
<evidence type="ECO:0000256" key="4">
    <source>
        <dbReference type="ARBA" id="ARBA00022723"/>
    </source>
</evidence>
<dbReference type="EMBL" id="PJAI02000012">
    <property type="protein sequence ID" value="TYK65300.1"/>
    <property type="molecule type" value="Genomic_DNA"/>
</dbReference>
<gene>
    <name evidence="11" type="ORF">CWS31_011620</name>
</gene>
<evidence type="ECO:0000256" key="1">
    <source>
        <dbReference type="ARBA" id="ARBA00007874"/>
    </source>
</evidence>
<keyword evidence="6" id="KW-0408">Iron</keyword>
<dbReference type="CDD" id="cd00207">
    <property type="entry name" value="fer2"/>
    <property type="match status" value="1"/>
</dbReference>
<keyword evidence="2" id="KW-0813">Transport</keyword>
<keyword evidence="5" id="KW-0249">Electron transport</keyword>
<name>A0ABY3MVR3_9GAMM</name>
<keyword evidence="3" id="KW-0001">2Fe-2S</keyword>
<organism evidence="11 12">
    <name type="scientific">Colwellia echini</name>
    <dbReference type="NCBI Taxonomy" id="1982103"/>
    <lineage>
        <taxon>Bacteria</taxon>
        <taxon>Pseudomonadati</taxon>
        <taxon>Pseudomonadota</taxon>
        <taxon>Gammaproteobacteria</taxon>
        <taxon>Alteromonadales</taxon>
        <taxon>Colwelliaceae</taxon>
        <taxon>Colwellia</taxon>
    </lineage>
</organism>
<dbReference type="PANTHER" id="PTHR43112">
    <property type="entry name" value="FERREDOXIN"/>
    <property type="match status" value="1"/>
</dbReference>
<dbReference type="InterPro" id="IPR012675">
    <property type="entry name" value="Beta-grasp_dom_sf"/>
</dbReference>
<evidence type="ECO:0000256" key="2">
    <source>
        <dbReference type="ARBA" id="ARBA00022448"/>
    </source>
</evidence>
<evidence type="ECO:0000313" key="12">
    <source>
        <dbReference type="Proteomes" id="UP000815846"/>
    </source>
</evidence>
<sequence>MVKQSINKKVSIHFKRWNKTFNGNTQDSLLDQGEAAGLILPYSCRGGSCGRCLAKLISGEVKQNSTDGLMPTEQEQGYILLCCSQALTDVEVSHE</sequence>
<evidence type="ECO:0000256" key="5">
    <source>
        <dbReference type="ARBA" id="ARBA00022982"/>
    </source>
</evidence>
<dbReference type="PROSITE" id="PS51085">
    <property type="entry name" value="2FE2S_FER_2"/>
    <property type="match status" value="1"/>
</dbReference>
<dbReference type="InterPro" id="IPR036010">
    <property type="entry name" value="2Fe-2S_ferredoxin-like_sf"/>
</dbReference>
<keyword evidence="8" id="KW-0830">Ubiquinone</keyword>
<dbReference type="Pfam" id="PF00111">
    <property type="entry name" value="Fer2"/>
    <property type="match status" value="1"/>
</dbReference>
<comment type="similarity">
    <text evidence="1">Belongs to the 2Fe2S plant-type ferredoxin family.</text>
</comment>
<dbReference type="Gene3D" id="3.10.20.30">
    <property type="match status" value="1"/>
</dbReference>
<dbReference type="SUPFAM" id="SSF54292">
    <property type="entry name" value="2Fe-2S ferredoxin-like"/>
    <property type="match status" value="1"/>
</dbReference>
<proteinExistence type="inferred from homology"/>
<dbReference type="InterPro" id="IPR001041">
    <property type="entry name" value="2Fe-2S_ferredoxin-type"/>
</dbReference>
<evidence type="ECO:0000256" key="8">
    <source>
        <dbReference type="ARBA" id="ARBA00023075"/>
    </source>
</evidence>
<feature type="domain" description="2Fe-2S ferredoxin-type" evidence="10">
    <location>
        <begin position="8"/>
        <end position="95"/>
    </location>
</feature>
<accession>A0ABY3MVR3</accession>
<evidence type="ECO:0000256" key="3">
    <source>
        <dbReference type="ARBA" id="ARBA00022714"/>
    </source>
</evidence>
<evidence type="ECO:0000256" key="9">
    <source>
        <dbReference type="ARBA" id="ARBA00034078"/>
    </source>
</evidence>
<evidence type="ECO:0000313" key="11">
    <source>
        <dbReference type="EMBL" id="TYK65300.1"/>
    </source>
</evidence>
<evidence type="ECO:0000256" key="7">
    <source>
        <dbReference type="ARBA" id="ARBA00023014"/>
    </source>
</evidence>
<comment type="caution">
    <text evidence="11">The sequence shown here is derived from an EMBL/GenBank/DDBJ whole genome shotgun (WGS) entry which is preliminary data.</text>
</comment>